<organism evidence="2 3">
    <name type="scientific">Trichomonas vaginalis (strain ATCC PRA-98 / G3)</name>
    <dbReference type="NCBI Taxonomy" id="412133"/>
    <lineage>
        <taxon>Eukaryota</taxon>
        <taxon>Metamonada</taxon>
        <taxon>Parabasalia</taxon>
        <taxon>Trichomonadida</taxon>
        <taxon>Trichomonadidae</taxon>
        <taxon>Trichomonas</taxon>
    </lineage>
</organism>
<dbReference type="AlphaFoldDB" id="A2EA91"/>
<dbReference type="SMR" id="A2EA91"/>
<dbReference type="Proteomes" id="UP000001542">
    <property type="component" value="Unassembled WGS sequence"/>
</dbReference>
<evidence type="ECO:0000313" key="3">
    <source>
        <dbReference type="Proteomes" id="UP000001542"/>
    </source>
</evidence>
<feature type="coiled-coil region" evidence="1">
    <location>
        <begin position="40"/>
        <end position="84"/>
    </location>
</feature>
<dbReference type="VEuPathDB" id="TrichDB:TVAG_271220"/>
<dbReference type="InParanoid" id="A2EA91"/>
<name>A2EA91_TRIV3</name>
<protein>
    <submittedName>
        <fullName evidence="2">Uncharacterized protein</fullName>
    </submittedName>
</protein>
<gene>
    <name evidence="2" type="ORF">TVAG_271220</name>
</gene>
<dbReference type="VEuPathDB" id="TrichDB:TVAGG3_0167420"/>
<evidence type="ECO:0000313" key="2">
    <source>
        <dbReference type="EMBL" id="EAY10431.1"/>
    </source>
</evidence>
<dbReference type="EMBL" id="DS113338">
    <property type="protein sequence ID" value="EAY10431.1"/>
    <property type="molecule type" value="Genomic_DNA"/>
</dbReference>
<accession>A2EA91</accession>
<evidence type="ECO:0000256" key="1">
    <source>
        <dbReference type="SAM" id="Coils"/>
    </source>
</evidence>
<dbReference type="RefSeq" id="XP_001322654.1">
    <property type="nucleotide sequence ID" value="XM_001322619.1"/>
</dbReference>
<sequence length="182" mass="20284">MSLTPEALQLLPKKALEDAEKSRLKQETLNSVYSSQRAILEELTNALPDFEAMATESEAKDKEIKELDAQILEMQKLLLKEMNEQPKEELNCSDVLISTILGIQDKLFGLCEKAAEEGRSSAKITEVITLENEITHIISDLVSSGKFPLTPELSQERSDAVTLHKDKVIPYLKQLSSEASVI</sequence>
<proteinExistence type="predicted"/>
<keyword evidence="1" id="KW-0175">Coiled coil</keyword>
<reference evidence="2" key="1">
    <citation type="submission" date="2006-10" db="EMBL/GenBank/DDBJ databases">
        <authorList>
            <person name="Amadeo P."/>
            <person name="Zhao Q."/>
            <person name="Wortman J."/>
            <person name="Fraser-Liggett C."/>
            <person name="Carlton J."/>
        </authorList>
    </citation>
    <scope>NUCLEOTIDE SEQUENCE</scope>
    <source>
        <strain evidence="2">G3</strain>
    </source>
</reference>
<reference evidence="2" key="2">
    <citation type="journal article" date="2007" name="Science">
        <title>Draft genome sequence of the sexually transmitted pathogen Trichomonas vaginalis.</title>
        <authorList>
            <person name="Carlton J.M."/>
            <person name="Hirt R.P."/>
            <person name="Silva J.C."/>
            <person name="Delcher A.L."/>
            <person name="Schatz M."/>
            <person name="Zhao Q."/>
            <person name="Wortman J.R."/>
            <person name="Bidwell S.L."/>
            <person name="Alsmark U.C.M."/>
            <person name="Besteiro S."/>
            <person name="Sicheritz-Ponten T."/>
            <person name="Noel C.J."/>
            <person name="Dacks J.B."/>
            <person name="Foster P.G."/>
            <person name="Simillion C."/>
            <person name="Van de Peer Y."/>
            <person name="Miranda-Saavedra D."/>
            <person name="Barton G.J."/>
            <person name="Westrop G.D."/>
            <person name="Mueller S."/>
            <person name="Dessi D."/>
            <person name="Fiori P.L."/>
            <person name="Ren Q."/>
            <person name="Paulsen I."/>
            <person name="Zhang H."/>
            <person name="Bastida-Corcuera F.D."/>
            <person name="Simoes-Barbosa A."/>
            <person name="Brown M.T."/>
            <person name="Hayes R.D."/>
            <person name="Mukherjee M."/>
            <person name="Okumura C.Y."/>
            <person name="Schneider R."/>
            <person name="Smith A.J."/>
            <person name="Vanacova S."/>
            <person name="Villalvazo M."/>
            <person name="Haas B.J."/>
            <person name="Pertea M."/>
            <person name="Feldblyum T.V."/>
            <person name="Utterback T.R."/>
            <person name="Shu C.L."/>
            <person name="Osoegawa K."/>
            <person name="de Jong P.J."/>
            <person name="Hrdy I."/>
            <person name="Horvathova L."/>
            <person name="Zubacova Z."/>
            <person name="Dolezal P."/>
            <person name="Malik S.B."/>
            <person name="Logsdon J.M. Jr."/>
            <person name="Henze K."/>
            <person name="Gupta A."/>
            <person name="Wang C.C."/>
            <person name="Dunne R.L."/>
            <person name="Upcroft J.A."/>
            <person name="Upcroft P."/>
            <person name="White O."/>
            <person name="Salzberg S.L."/>
            <person name="Tang P."/>
            <person name="Chiu C.-H."/>
            <person name="Lee Y.-S."/>
            <person name="Embley T.M."/>
            <person name="Coombs G.H."/>
            <person name="Mottram J.C."/>
            <person name="Tachezy J."/>
            <person name="Fraser-Liggett C.M."/>
            <person name="Johnson P.J."/>
        </authorList>
    </citation>
    <scope>NUCLEOTIDE SEQUENCE [LARGE SCALE GENOMIC DNA]</scope>
    <source>
        <strain evidence="2">G3</strain>
    </source>
</reference>
<keyword evidence="3" id="KW-1185">Reference proteome</keyword>
<dbReference type="KEGG" id="tva:4768365"/>